<evidence type="ECO:0000313" key="5">
    <source>
        <dbReference type="Proteomes" id="UP000611554"/>
    </source>
</evidence>
<feature type="region of interest" description="Disordered" evidence="2">
    <location>
        <begin position="250"/>
        <end position="289"/>
    </location>
</feature>
<sequence>MTPDPAPGAGSLLDVLASVLEMPAEEVAARLGESFFGLGGTSLDAMEVVDRAEEELGLTVDVGHLLGMAPLSTVLAACAPARVPPPAPAADRRPVLPEQESFLSAERLIGAPMHHVSGAELTGPLDEDALREAVRLLVARHESLRTVFEETEDGHLRHVLPDWRPGLVRLEPPGTAGGDPVAAVHAELARTSADLLADGERPAVAFVLTRFADRHHLLSLVVHRALADGWSIGLLWRELTGRYAALTAPAGPAGRAVPPGPDTAAISGPGAASGGSAVPGPGGEAPAPSPDLLLDRWADLAATGDLDRLARRRVEQLGGFPPIVELPGDLPRPAEFDFRGSRLTFTLDARTRDAAERAAGRAGVTVTAVLLAAWQLVVARRCALDRFLVGVGVARRDRASATRLVAPCVRTVPIRCVIDDAEPVEEYLRRTARAVAEGVTSADVPLGVISRGLPGGRAMADRRRVPLLQITFSAQETVLPEQVRAGGLTVRYHEAFTGLVAADAGLSVLRWDPSPRLALDHATAVLTAAEARVLAEALRAALHGFDSGHGRSLARVRTIPARQRRWLRRRRDARSPGGGLVILDERGGLVPPGGVGELWHADAGPAALRRSGDLARWDGAGRLRLLGRRDEQVTVFGHRLDLTEIRDRIRSHPDVADAVVAGTGADDPAHRLLLAAVVLSRPLDDPLGVLVPFTAEGLPRYMLPSRWAIVDAIPTSPDGGHDLRQLEHLAVSPNRHSSPR</sequence>
<dbReference type="EMBL" id="BMQJ01000016">
    <property type="protein sequence ID" value="GGQ19335.1"/>
    <property type="molecule type" value="Genomic_DNA"/>
</dbReference>
<gene>
    <name evidence="4" type="ORF">GCM10010140_57050</name>
</gene>
<dbReference type="InterPro" id="IPR001242">
    <property type="entry name" value="Condensation_dom"/>
</dbReference>
<reference evidence="5" key="1">
    <citation type="journal article" date="2019" name="Int. J. Syst. Evol. Microbiol.">
        <title>The Global Catalogue of Microorganisms (GCM) 10K type strain sequencing project: providing services to taxonomists for standard genome sequencing and annotation.</title>
        <authorList>
            <consortium name="The Broad Institute Genomics Platform"/>
            <consortium name="The Broad Institute Genome Sequencing Center for Infectious Disease"/>
            <person name="Wu L."/>
            <person name="Ma J."/>
        </authorList>
    </citation>
    <scope>NUCLEOTIDE SEQUENCE [LARGE SCALE GENOMIC DNA]</scope>
    <source>
        <strain evidence="5">JCM 3115</strain>
    </source>
</reference>
<dbReference type="Pfam" id="PF00668">
    <property type="entry name" value="Condensation"/>
    <property type="match status" value="2"/>
</dbReference>
<dbReference type="InterPro" id="IPR045851">
    <property type="entry name" value="AMP-bd_C_sf"/>
</dbReference>
<dbReference type="Gene3D" id="3.30.300.30">
    <property type="match status" value="1"/>
</dbReference>
<keyword evidence="5" id="KW-1185">Reference proteome</keyword>
<dbReference type="Gene3D" id="3.40.50.12780">
    <property type="entry name" value="N-terminal domain of ligase-like"/>
    <property type="match status" value="1"/>
</dbReference>
<feature type="domain" description="Carrier" evidence="3">
    <location>
        <begin position="6"/>
        <end position="82"/>
    </location>
</feature>
<accession>A0ABQ2R9F7</accession>
<dbReference type="Proteomes" id="UP000611554">
    <property type="component" value="Unassembled WGS sequence"/>
</dbReference>
<dbReference type="InterPro" id="IPR009081">
    <property type="entry name" value="PP-bd_ACP"/>
</dbReference>
<dbReference type="SUPFAM" id="SSF47336">
    <property type="entry name" value="ACP-like"/>
    <property type="match status" value="1"/>
</dbReference>
<dbReference type="Gene3D" id="1.10.1200.10">
    <property type="entry name" value="ACP-like"/>
    <property type="match status" value="1"/>
</dbReference>
<dbReference type="SUPFAM" id="SSF56801">
    <property type="entry name" value="Acetyl-CoA synthetase-like"/>
    <property type="match status" value="1"/>
</dbReference>
<proteinExistence type="predicted"/>
<name>A0ABQ2R9F7_9ACTN</name>
<organism evidence="4 5">
    <name type="scientific">Streptosporangium pseudovulgare</name>
    <dbReference type="NCBI Taxonomy" id="35765"/>
    <lineage>
        <taxon>Bacteria</taxon>
        <taxon>Bacillati</taxon>
        <taxon>Actinomycetota</taxon>
        <taxon>Actinomycetes</taxon>
        <taxon>Streptosporangiales</taxon>
        <taxon>Streptosporangiaceae</taxon>
        <taxon>Streptosporangium</taxon>
    </lineage>
</organism>
<dbReference type="InterPro" id="IPR036736">
    <property type="entry name" value="ACP-like_sf"/>
</dbReference>
<evidence type="ECO:0000256" key="2">
    <source>
        <dbReference type="SAM" id="MobiDB-lite"/>
    </source>
</evidence>
<evidence type="ECO:0000313" key="4">
    <source>
        <dbReference type="EMBL" id="GGQ19335.1"/>
    </source>
</evidence>
<dbReference type="PANTHER" id="PTHR45527">
    <property type="entry name" value="NONRIBOSOMAL PEPTIDE SYNTHETASE"/>
    <property type="match status" value="1"/>
</dbReference>
<dbReference type="Pfam" id="PF00550">
    <property type="entry name" value="PP-binding"/>
    <property type="match status" value="1"/>
</dbReference>
<dbReference type="PANTHER" id="PTHR45527:SF1">
    <property type="entry name" value="FATTY ACID SYNTHASE"/>
    <property type="match status" value="1"/>
</dbReference>
<feature type="compositionally biased region" description="Low complexity" evidence="2">
    <location>
        <begin position="264"/>
        <end position="289"/>
    </location>
</feature>
<dbReference type="SUPFAM" id="SSF52777">
    <property type="entry name" value="CoA-dependent acyltransferases"/>
    <property type="match status" value="2"/>
</dbReference>
<dbReference type="PROSITE" id="PS50075">
    <property type="entry name" value="CARRIER"/>
    <property type="match status" value="1"/>
</dbReference>
<dbReference type="InterPro" id="IPR023213">
    <property type="entry name" value="CAT-like_dom_sf"/>
</dbReference>
<dbReference type="RefSeq" id="WP_189249546.1">
    <property type="nucleotide sequence ID" value="NZ_BMQJ01000016.1"/>
</dbReference>
<protein>
    <recommendedName>
        <fullName evidence="3">Carrier domain-containing protein</fullName>
    </recommendedName>
</protein>
<evidence type="ECO:0000256" key="1">
    <source>
        <dbReference type="ARBA" id="ARBA00001957"/>
    </source>
</evidence>
<dbReference type="Gene3D" id="3.30.559.10">
    <property type="entry name" value="Chloramphenicol acetyltransferase-like domain"/>
    <property type="match status" value="1"/>
</dbReference>
<dbReference type="Gene3D" id="3.30.559.30">
    <property type="entry name" value="Nonribosomal peptide synthetase, condensation domain"/>
    <property type="match status" value="1"/>
</dbReference>
<dbReference type="InterPro" id="IPR042099">
    <property type="entry name" value="ANL_N_sf"/>
</dbReference>
<comment type="caution">
    <text evidence="4">The sequence shown here is derived from an EMBL/GenBank/DDBJ whole genome shotgun (WGS) entry which is preliminary data.</text>
</comment>
<evidence type="ECO:0000259" key="3">
    <source>
        <dbReference type="PROSITE" id="PS50075"/>
    </source>
</evidence>
<comment type="cofactor">
    <cofactor evidence="1">
        <name>pantetheine 4'-phosphate</name>
        <dbReference type="ChEBI" id="CHEBI:47942"/>
    </cofactor>
</comment>